<dbReference type="InterPro" id="IPR035979">
    <property type="entry name" value="RBD_domain_sf"/>
</dbReference>
<feature type="chain" id="PRO_5035941529" description="RRM domain-containing protein" evidence="3">
    <location>
        <begin position="16"/>
        <end position="393"/>
    </location>
</feature>
<organism evidence="5 6">
    <name type="scientific">Cyclocybe aegerita</name>
    <name type="common">Black poplar mushroom</name>
    <name type="synonym">Agrocybe aegerita</name>
    <dbReference type="NCBI Taxonomy" id="1973307"/>
    <lineage>
        <taxon>Eukaryota</taxon>
        <taxon>Fungi</taxon>
        <taxon>Dikarya</taxon>
        <taxon>Basidiomycota</taxon>
        <taxon>Agaricomycotina</taxon>
        <taxon>Agaricomycetes</taxon>
        <taxon>Agaricomycetidae</taxon>
        <taxon>Agaricales</taxon>
        <taxon>Agaricineae</taxon>
        <taxon>Bolbitiaceae</taxon>
        <taxon>Cyclocybe</taxon>
    </lineage>
</organism>
<feature type="compositionally biased region" description="Basic and acidic residues" evidence="2">
    <location>
        <begin position="111"/>
        <end position="121"/>
    </location>
</feature>
<dbReference type="EMBL" id="CACVBS010000051">
    <property type="protein sequence ID" value="CAA7265969.1"/>
    <property type="molecule type" value="Genomic_DNA"/>
</dbReference>
<feature type="region of interest" description="Disordered" evidence="2">
    <location>
        <begin position="51"/>
        <end position="208"/>
    </location>
</feature>
<accession>A0A8S0VS59</accession>
<proteinExistence type="predicted"/>
<keyword evidence="1" id="KW-0694">RNA-binding</keyword>
<sequence>MILFMFSLILHEVLASPSSSVPGELLALVSPRHVADTRSRKIHNLEAATMSSTQKLTKKQKKGFAFRERKSGSKRQPQGPRGDDELDEMEANAVPAMEDQDLAVGDGDEAEGARAEREKAGKAGGNAQRDESKRKEGKVGGKGKGKAETENVRVSEPVLKKAGKRKREDGDEGEGGEDGEDDAGKKKSSQKPAKRKKGSEEDVGGAKKDINKQRFLLYTTPREAIEKHFSACDPPPTIRLLTPKAAPGATQKAKSKGCAFLEFTHRNALQQALKLHQSELDGRRINVELTAGGGGKSEVRLAKVRERNKALLGQRIERVEKEAEKDNSFPNLPQKPQRFSMTSGLEQKLSAKKTWTVGDVEDGETHRGGQKHRGKKKSKSKAWGTGVNAIPVG</sequence>
<evidence type="ECO:0000256" key="1">
    <source>
        <dbReference type="PROSITE-ProRule" id="PRU00176"/>
    </source>
</evidence>
<dbReference type="Pfam" id="PF00076">
    <property type="entry name" value="RRM_1"/>
    <property type="match status" value="1"/>
</dbReference>
<dbReference type="GO" id="GO:0003723">
    <property type="term" value="F:RNA binding"/>
    <property type="evidence" value="ECO:0007669"/>
    <property type="project" value="UniProtKB-UniRule"/>
</dbReference>
<name>A0A8S0VS59_CYCAE</name>
<feature type="domain" description="RRM" evidence="4">
    <location>
        <begin position="203"/>
        <end position="292"/>
    </location>
</feature>
<dbReference type="Proteomes" id="UP000467700">
    <property type="component" value="Unassembled WGS sequence"/>
</dbReference>
<evidence type="ECO:0000313" key="5">
    <source>
        <dbReference type="EMBL" id="CAA7265969.1"/>
    </source>
</evidence>
<feature type="compositionally biased region" description="Basic residues" evidence="2">
    <location>
        <begin position="368"/>
        <end position="380"/>
    </location>
</feature>
<feature type="compositionally biased region" description="Acidic residues" evidence="2">
    <location>
        <begin position="170"/>
        <end position="181"/>
    </location>
</feature>
<keyword evidence="6" id="KW-1185">Reference proteome</keyword>
<evidence type="ECO:0000259" key="4">
    <source>
        <dbReference type="PROSITE" id="PS50102"/>
    </source>
</evidence>
<feature type="compositionally biased region" description="Basic residues" evidence="2">
    <location>
        <begin position="186"/>
        <end position="197"/>
    </location>
</feature>
<dbReference type="PROSITE" id="PS50102">
    <property type="entry name" value="RRM"/>
    <property type="match status" value="1"/>
</dbReference>
<dbReference type="OrthoDB" id="167718at2759"/>
<feature type="region of interest" description="Disordered" evidence="2">
    <location>
        <begin position="321"/>
        <end position="393"/>
    </location>
</feature>
<dbReference type="AlphaFoldDB" id="A0A8S0VS59"/>
<keyword evidence="3" id="KW-0732">Signal</keyword>
<comment type="caution">
    <text evidence="5">The sequence shown here is derived from an EMBL/GenBank/DDBJ whole genome shotgun (WGS) entry which is preliminary data.</text>
</comment>
<feature type="signal peptide" evidence="3">
    <location>
        <begin position="1"/>
        <end position="15"/>
    </location>
</feature>
<dbReference type="Gene3D" id="3.30.70.330">
    <property type="match status" value="1"/>
</dbReference>
<reference evidence="5 6" key="1">
    <citation type="submission" date="2020-01" db="EMBL/GenBank/DDBJ databases">
        <authorList>
            <person name="Gupta K D."/>
        </authorList>
    </citation>
    <scope>NUCLEOTIDE SEQUENCE [LARGE SCALE GENOMIC DNA]</scope>
</reference>
<feature type="compositionally biased region" description="Acidic residues" evidence="2">
    <location>
        <begin position="98"/>
        <end position="110"/>
    </location>
</feature>
<protein>
    <recommendedName>
        <fullName evidence="4">RRM domain-containing protein</fullName>
    </recommendedName>
</protein>
<dbReference type="CDD" id="cd12400">
    <property type="entry name" value="RRM_Nop6"/>
    <property type="match status" value="1"/>
</dbReference>
<evidence type="ECO:0000313" key="6">
    <source>
        <dbReference type="Proteomes" id="UP000467700"/>
    </source>
</evidence>
<gene>
    <name evidence="5" type="ORF">AAE3_LOCUS8116</name>
</gene>
<dbReference type="InterPro" id="IPR012677">
    <property type="entry name" value="Nucleotide-bd_a/b_plait_sf"/>
</dbReference>
<feature type="compositionally biased region" description="Basic and acidic residues" evidence="2">
    <location>
        <begin position="198"/>
        <end position="208"/>
    </location>
</feature>
<dbReference type="InterPro" id="IPR000504">
    <property type="entry name" value="RRM_dom"/>
</dbReference>
<dbReference type="InterPro" id="IPR034228">
    <property type="entry name" value="Nop6_RRM"/>
</dbReference>
<evidence type="ECO:0000256" key="2">
    <source>
        <dbReference type="SAM" id="MobiDB-lite"/>
    </source>
</evidence>
<evidence type="ECO:0000256" key="3">
    <source>
        <dbReference type="SAM" id="SignalP"/>
    </source>
</evidence>
<feature type="compositionally biased region" description="Basic and acidic residues" evidence="2">
    <location>
        <begin position="128"/>
        <end position="153"/>
    </location>
</feature>
<dbReference type="SUPFAM" id="SSF54928">
    <property type="entry name" value="RNA-binding domain, RBD"/>
    <property type="match status" value="1"/>
</dbReference>